<dbReference type="Proteomes" id="UP000002668">
    <property type="component" value="Genome"/>
</dbReference>
<gene>
    <name evidence="2" type="ORF">LEMA_P061010.1</name>
</gene>
<reference evidence="3" key="1">
    <citation type="journal article" date="2011" name="Nat. Commun.">
        <title>Effector diversification within compartments of the Leptosphaeria maculans genome affected by Repeat-Induced Point mutations.</title>
        <authorList>
            <person name="Rouxel T."/>
            <person name="Grandaubert J."/>
            <person name="Hane J.K."/>
            <person name="Hoede C."/>
            <person name="van de Wouw A.P."/>
            <person name="Couloux A."/>
            <person name="Dominguez V."/>
            <person name="Anthouard V."/>
            <person name="Bally P."/>
            <person name="Bourras S."/>
            <person name="Cozijnsen A.J."/>
            <person name="Ciuffetti L.M."/>
            <person name="Degrave A."/>
            <person name="Dilmaghani A."/>
            <person name="Duret L."/>
            <person name="Fudal I."/>
            <person name="Goodwin S.B."/>
            <person name="Gout L."/>
            <person name="Glaser N."/>
            <person name="Linglin J."/>
            <person name="Kema G.H.J."/>
            <person name="Lapalu N."/>
            <person name="Lawrence C.B."/>
            <person name="May K."/>
            <person name="Meyer M."/>
            <person name="Ollivier B."/>
            <person name="Poulain J."/>
            <person name="Schoch C.L."/>
            <person name="Simon A."/>
            <person name="Spatafora J.W."/>
            <person name="Stachowiak A."/>
            <person name="Turgeon B.G."/>
            <person name="Tyler B.M."/>
            <person name="Vincent D."/>
            <person name="Weissenbach J."/>
            <person name="Amselem J."/>
            <person name="Quesneville H."/>
            <person name="Oliver R.P."/>
            <person name="Wincker P."/>
            <person name="Balesdent M.-H."/>
            <person name="Howlett B.J."/>
        </authorList>
    </citation>
    <scope>NUCLEOTIDE SEQUENCE [LARGE SCALE GENOMIC DNA]</scope>
    <source>
        <strain evidence="3">JN3 / isolate v23.1.3 / race Av1-4-5-6-7-8</strain>
    </source>
</reference>
<dbReference type="AlphaFoldDB" id="E4ZIP6"/>
<keyword evidence="3" id="KW-1185">Reference proteome</keyword>
<organism evidence="3">
    <name type="scientific">Leptosphaeria maculans (strain JN3 / isolate v23.1.3 / race Av1-4-5-6-7-8)</name>
    <name type="common">Blackleg fungus</name>
    <name type="synonym">Phoma lingam</name>
    <dbReference type="NCBI Taxonomy" id="985895"/>
    <lineage>
        <taxon>Eukaryota</taxon>
        <taxon>Fungi</taxon>
        <taxon>Dikarya</taxon>
        <taxon>Ascomycota</taxon>
        <taxon>Pezizomycotina</taxon>
        <taxon>Dothideomycetes</taxon>
        <taxon>Pleosporomycetidae</taxon>
        <taxon>Pleosporales</taxon>
        <taxon>Pleosporineae</taxon>
        <taxon>Leptosphaeriaceae</taxon>
        <taxon>Plenodomus</taxon>
        <taxon>Plenodomus lingam/Leptosphaeria maculans species complex</taxon>
    </lineage>
</organism>
<dbReference type="HOGENOM" id="CLU_2085256_0_0_1"/>
<dbReference type="EMBL" id="FP929065">
    <property type="protein sequence ID" value="CBX91067.1"/>
    <property type="molecule type" value="Genomic_DNA"/>
</dbReference>
<sequence>MDTSKAHYMVALVPEQCELWRSKMDGRRFDGKVEVAVWTIHKISGTNTAYFVSSMVPKRWNCSVMVLWRGGRWAIYKLPIKRLESKETLPNSSKKDCHVRHKGGMFSSNNNSEIPQV</sequence>
<evidence type="ECO:0000313" key="3">
    <source>
        <dbReference type="Proteomes" id="UP000002668"/>
    </source>
</evidence>
<dbReference type="VEuPathDB" id="FungiDB:LEMA_P061010.1"/>
<evidence type="ECO:0000313" key="2">
    <source>
        <dbReference type="EMBL" id="CBX91067.1"/>
    </source>
</evidence>
<feature type="compositionally biased region" description="Polar residues" evidence="1">
    <location>
        <begin position="106"/>
        <end position="117"/>
    </location>
</feature>
<accession>E4ZIP6</accession>
<proteinExistence type="predicted"/>
<feature type="region of interest" description="Disordered" evidence="1">
    <location>
        <begin position="88"/>
        <end position="117"/>
    </location>
</feature>
<name>E4ZIP6_LEPMJ</name>
<dbReference type="InParanoid" id="E4ZIP6"/>
<evidence type="ECO:0000256" key="1">
    <source>
        <dbReference type="SAM" id="MobiDB-lite"/>
    </source>
</evidence>
<protein>
    <submittedName>
        <fullName evidence="2">Predicted protein</fullName>
    </submittedName>
</protein>